<name>A0A1H8SPE6_9SPHI</name>
<keyword evidence="2" id="KW-1185">Reference proteome</keyword>
<dbReference type="STRING" id="551995.SAMN05192574_11393"/>
<gene>
    <name evidence="1" type="ORF">SAMN05192574_11393</name>
</gene>
<sequence length="243" mass="29223">MEEKLDATQVILLEWNFLDKNTIRLYFERVPLYYYSIDFSQKPDRNNVFTDYGYLELILQGAYDDFYTEGLQSFVGEDDVVIKEDSLNKIDFGDGRLDQQQDWSSGFYIKFNKKEVNYIPLELDKWKIMYQDAVLNYAEIHEEQWQSLEMKFFSWFKTITEQIITSKLPSNPSQELLNYNKWIFTELQRFEQSIRKERVKRDALLKNDNSPVLVHKSPKAKETQRKINLSILGFWEGLKKRWN</sequence>
<protein>
    <submittedName>
        <fullName evidence="1">Uncharacterized protein</fullName>
    </submittedName>
</protein>
<dbReference type="AlphaFoldDB" id="A0A1H8SPE6"/>
<dbReference type="EMBL" id="FOCL01000013">
    <property type="protein sequence ID" value="SEO80511.1"/>
    <property type="molecule type" value="Genomic_DNA"/>
</dbReference>
<proteinExistence type="predicted"/>
<evidence type="ECO:0000313" key="1">
    <source>
        <dbReference type="EMBL" id="SEO80511.1"/>
    </source>
</evidence>
<dbReference type="RefSeq" id="WP_091219147.1">
    <property type="nucleotide sequence ID" value="NZ_FOCL01000013.1"/>
</dbReference>
<reference evidence="2" key="1">
    <citation type="submission" date="2016-10" db="EMBL/GenBank/DDBJ databases">
        <authorList>
            <person name="Varghese N."/>
            <person name="Submissions S."/>
        </authorList>
    </citation>
    <scope>NUCLEOTIDE SEQUENCE [LARGE SCALE GENOMIC DNA]</scope>
    <source>
        <strain evidence="2">Gh-48</strain>
    </source>
</reference>
<accession>A0A1H8SPE6</accession>
<dbReference type="Proteomes" id="UP000198942">
    <property type="component" value="Unassembled WGS sequence"/>
</dbReference>
<organism evidence="1 2">
    <name type="scientific">Mucilaginibacter gossypiicola</name>
    <dbReference type="NCBI Taxonomy" id="551995"/>
    <lineage>
        <taxon>Bacteria</taxon>
        <taxon>Pseudomonadati</taxon>
        <taxon>Bacteroidota</taxon>
        <taxon>Sphingobacteriia</taxon>
        <taxon>Sphingobacteriales</taxon>
        <taxon>Sphingobacteriaceae</taxon>
        <taxon>Mucilaginibacter</taxon>
    </lineage>
</organism>
<evidence type="ECO:0000313" key="2">
    <source>
        <dbReference type="Proteomes" id="UP000198942"/>
    </source>
</evidence>